<proteinExistence type="predicted"/>
<feature type="non-terminal residue" evidence="1">
    <location>
        <position position="1"/>
    </location>
</feature>
<sequence length="410" mass="44945">GESTSKAFEFLYQSSHLNLTHNLYSNNGAQLLLQSAISSRLGLSHLSGSYSAILLDCYRTTCPVEEVIKATCRLAYSAAQQGLYKASSRLLETIPPSAHRTLKFHQYIVAYSGLLKLKRALHRGDTISAEFLLRQLKPSGPTDPELSLHVALLDVEYLMLKGPGSLNTALDRIESLAEDYKTDGDVAQRVHLLTLKAQLFAGAGQPLRGFSVAMRAASTSLRARIMPNLWEATGAVANCLLALEEYDAARRMLDSTIPQAIEGGDLSLVAKLYSLQADAWMGLAGQQSAQEQARQRTKNVSKAKMYIDRALEMYTQIDSLRGRCDMLAKKALIAQLRGDAGLAQKYAEEYVAATEAETERAENIQEVPHASVGIQESKVEARAGGTLGRESVRDSRRRRTQMGLGIQRGE</sequence>
<dbReference type="Proteomes" id="UP001186974">
    <property type="component" value="Unassembled WGS sequence"/>
</dbReference>
<name>A0ACC3DUE0_9PEZI</name>
<keyword evidence="2" id="KW-1185">Reference proteome</keyword>
<gene>
    <name evidence="1" type="ORF">LTS18_002913</name>
</gene>
<protein>
    <submittedName>
        <fullName evidence="1">Uncharacterized protein</fullName>
    </submittedName>
</protein>
<dbReference type="EMBL" id="JAWDJW010000697">
    <property type="protein sequence ID" value="KAK3080172.1"/>
    <property type="molecule type" value="Genomic_DNA"/>
</dbReference>
<evidence type="ECO:0000313" key="2">
    <source>
        <dbReference type="Proteomes" id="UP001186974"/>
    </source>
</evidence>
<comment type="caution">
    <text evidence="1">The sequence shown here is derived from an EMBL/GenBank/DDBJ whole genome shotgun (WGS) entry which is preliminary data.</text>
</comment>
<organism evidence="1 2">
    <name type="scientific">Coniosporium uncinatum</name>
    <dbReference type="NCBI Taxonomy" id="93489"/>
    <lineage>
        <taxon>Eukaryota</taxon>
        <taxon>Fungi</taxon>
        <taxon>Dikarya</taxon>
        <taxon>Ascomycota</taxon>
        <taxon>Pezizomycotina</taxon>
        <taxon>Dothideomycetes</taxon>
        <taxon>Dothideomycetes incertae sedis</taxon>
        <taxon>Coniosporium</taxon>
    </lineage>
</organism>
<reference evidence="1" key="1">
    <citation type="submission" date="2024-09" db="EMBL/GenBank/DDBJ databases">
        <title>Black Yeasts Isolated from many extreme environments.</title>
        <authorList>
            <person name="Coleine C."/>
            <person name="Stajich J.E."/>
            <person name="Selbmann L."/>
        </authorList>
    </citation>
    <scope>NUCLEOTIDE SEQUENCE</scope>
    <source>
        <strain evidence="1">CCFEE 5737</strain>
    </source>
</reference>
<evidence type="ECO:0000313" key="1">
    <source>
        <dbReference type="EMBL" id="KAK3080172.1"/>
    </source>
</evidence>
<accession>A0ACC3DUE0</accession>